<dbReference type="EMBL" id="FP565176">
    <property type="protein sequence ID" value="CBA15595.1"/>
    <property type="molecule type" value="Genomic_DNA"/>
</dbReference>
<dbReference type="AlphaFoldDB" id="D2U8B5"/>
<sequence length="103" mass="12096">MAEGALKILLRQAELDHGKAMWHASGCVEWSIRERRKFRAGYAYPHYRCYVEYILSVGGVRNKVHHLFMPVQHYVPERLLPQGRLLGGRKIVPKIQSCNEFWF</sequence>
<proteinExistence type="predicted"/>
<evidence type="ECO:0000313" key="1">
    <source>
        <dbReference type="EMBL" id="CBA15595.1"/>
    </source>
</evidence>
<evidence type="ECO:0000313" key="2">
    <source>
        <dbReference type="Proteomes" id="UP000001890"/>
    </source>
</evidence>
<dbReference type="Proteomes" id="UP000001890">
    <property type="component" value="Chromosome"/>
</dbReference>
<reference evidence="1 2" key="1">
    <citation type="journal article" date="2009" name="BMC Genomics">
        <title>The complete genome sequence of Xanthomonas albilineans provides new insights into the reductive genome evolution of the xylem-limited Xanthomonadaceae.</title>
        <authorList>
            <person name="Pieretti I."/>
            <person name="Royer M."/>
            <person name="Barbe V."/>
            <person name="Carrere S."/>
            <person name="Koebnik R."/>
            <person name="Cociancich S."/>
            <person name="Couloux A."/>
            <person name="Darrasse A."/>
            <person name="Gouzy J."/>
            <person name="Jacques M.A."/>
            <person name="Lauber E."/>
            <person name="Manceau C."/>
            <person name="Mangenot S."/>
            <person name="Poussier S."/>
            <person name="Segurens B."/>
            <person name="Szurek B."/>
            <person name="Verdier V."/>
            <person name="Arlat M."/>
            <person name="Rott P."/>
        </authorList>
    </citation>
    <scope>NUCLEOTIDE SEQUENCE [LARGE SCALE GENOMIC DNA]</scope>
    <source>
        <strain evidence="2">GPE PC73 / CFBP 7063</strain>
    </source>
</reference>
<keyword evidence="2" id="KW-1185">Reference proteome</keyword>
<organism evidence="1 2">
    <name type="scientific">Xanthomonas albilineans (strain GPE PC73 / CFBP 7063)</name>
    <dbReference type="NCBI Taxonomy" id="380358"/>
    <lineage>
        <taxon>Bacteria</taxon>
        <taxon>Pseudomonadati</taxon>
        <taxon>Pseudomonadota</taxon>
        <taxon>Gammaproteobacteria</taxon>
        <taxon>Lysobacterales</taxon>
        <taxon>Lysobacteraceae</taxon>
        <taxon>Xanthomonas</taxon>
    </lineage>
</organism>
<name>D2U8B5_XANAP</name>
<accession>D2U8B5</accession>
<dbReference type="KEGG" id="xal:XALC_1079"/>
<protein>
    <submittedName>
        <fullName evidence="1">Uncharacterized protein</fullName>
    </submittedName>
</protein>
<gene>
    <name evidence="1" type="ordered locus">XALc_1079</name>
</gene>